<feature type="region of interest" description="Disordered" evidence="1">
    <location>
        <begin position="35"/>
        <end position="60"/>
    </location>
</feature>
<name>A0A1H6STC0_9GAMM</name>
<protein>
    <recommendedName>
        <fullName evidence="4">Metallothionein</fullName>
    </recommendedName>
</protein>
<dbReference type="AlphaFoldDB" id="A0A1H6STC0"/>
<gene>
    <name evidence="2" type="ORF">SAMN04487997_1471</name>
</gene>
<dbReference type="STRING" id="529704.SAMN02927913_1386"/>
<evidence type="ECO:0000313" key="3">
    <source>
        <dbReference type="Proteomes" id="UP000199420"/>
    </source>
</evidence>
<accession>A0A1H6STC0</accession>
<organism evidence="2 3">
    <name type="scientific">Frateuria terrea</name>
    <dbReference type="NCBI Taxonomy" id="529704"/>
    <lineage>
        <taxon>Bacteria</taxon>
        <taxon>Pseudomonadati</taxon>
        <taxon>Pseudomonadota</taxon>
        <taxon>Gammaproteobacteria</taxon>
        <taxon>Lysobacterales</taxon>
        <taxon>Rhodanobacteraceae</taxon>
        <taxon>Frateuria</taxon>
    </lineage>
</organism>
<dbReference type="Proteomes" id="UP000199420">
    <property type="component" value="Unassembled WGS sequence"/>
</dbReference>
<keyword evidence="3" id="KW-1185">Reference proteome</keyword>
<evidence type="ECO:0000256" key="1">
    <source>
        <dbReference type="SAM" id="MobiDB-lite"/>
    </source>
</evidence>
<feature type="compositionally biased region" description="Basic and acidic residues" evidence="1">
    <location>
        <begin position="48"/>
        <end position="60"/>
    </location>
</feature>
<evidence type="ECO:0000313" key="2">
    <source>
        <dbReference type="EMBL" id="SEI69024.1"/>
    </source>
</evidence>
<reference evidence="2 3" key="1">
    <citation type="submission" date="2016-10" db="EMBL/GenBank/DDBJ databases">
        <authorList>
            <person name="de Groot N.N."/>
        </authorList>
    </citation>
    <scope>NUCLEOTIDE SEQUENCE [LARGE SCALE GENOMIC DNA]</scope>
    <source>
        <strain evidence="2 3">DSM 26515</strain>
    </source>
</reference>
<evidence type="ECO:0008006" key="4">
    <source>
        <dbReference type="Google" id="ProtNLM"/>
    </source>
</evidence>
<sequence length="60" mass="6315">MNATANQRCAHPACRCTVPVGDTYCSDHCRQTVNEPADGPCGCGHSPCEPKDKDGRKPGA</sequence>
<dbReference type="EMBL" id="FNYC01000002">
    <property type="protein sequence ID" value="SEI69024.1"/>
    <property type="molecule type" value="Genomic_DNA"/>
</dbReference>
<proteinExistence type="predicted"/>
<dbReference type="OrthoDB" id="5959464at2"/>
<dbReference type="RefSeq" id="WP_091335239.1">
    <property type="nucleotide sequence ID" value="NZ_FNYC01000002.1"/>
</dbReference>